<dbReference type="OrthoDB" id="301233at2759"/>
<organism evidence="2 3">
    <name type="scientific">Paramecium sonneborni</name>
    <dbReference type="NCBI Taxonomy" id="65129"/>
    <lineage>
        <taxon>Eukaryota</taxon>
        <taxon>Sar</taxon>
        <taxon>Alveolata</taxon>
        <taxon>Ciliophora</taxon>
        <taxon>Intramacronucleata</taxon>
        <taxon>Oligohymenophorea</taxon>
        <taxon>Peniculida</taxon>
        <taxon>Parameciidae</taxon>
        <taxon>Paramecium</taxon>
    </lineage>
</organism>
<dbReference type="InterPro" id="IPR001680">
    <property type="entry name" value="WD40_rpt"/>
</dbReference>
<dbReference type="GO" id="GO:0097361">
    <property type="term" value="C:cytosolic [4Fe-4S] assembly targeting complex"/>
    <property type="evidence" value="ECO:0007669"/>
    <property type="project" value="TreeGrafter"/>
</dbReference>
<reference evidence="2" key="1">
    <citation type="submission" date="2021-01" db="EMBL/GenBank/DDBJ databases">
        <authorList>
            <consortium name="Genoscope - CEA"/>
            <person name="William W."/>
        </authorList>
    </citation>
    <scope>NUCLEOTIDE SEQUENCE</scope>
</reference>
<accession>A0A8S1KHE0</accession>
<sequence length="491" mass="58129">MNQEDLGERKNNQVYCLDQIENERLNFLWGLCHKGDLTINQALKVMEEEKQNEEIWVGQQIQEKTQKLKNLKKQFEDFSRINQYDVSLDVNNIDLSIRNIEDQLQNNKKWNFDQNVKLTLQNIERLNNLVSQKDQLVVQRNLEQYKDSCENQNYINYVLKYQNLSKSMYQKCKFYKKLQVLNKIEKVYASNFNHSGNILVTAVSDGLQFWKFQDNRFQYQYKLFTGTLQVGILFSQFQDLFITHDLIGQFGIVKMINGNWKLDQLIQGHQDQICSIILQQNDQQIITASQKNGIKFWYLNKSNIWNCLFNFEFSSYNLSYLSGNNEQYLVSGTFDGNITIWQYQVVNSQKIIIQKFQRLISAHKNIVNIIAFINKQKFSSLSYQSEIIIWEQQISNLLFQRKQVVKFDGLQYWSVFTQKLIYHKDLNVLFCCSGNQIKILKMNINGIFEIITEIIKEKEIYAFSVTQDGMILTYSNPFSQKLIIKTGFEIQ</sequence>
<dbReference type="PANTHER" id="PTHR19920:SF0">
    <property type="entry name" value="CYTOSOLIC IRON-SULFUR PROTEIN ASSEMBLY PROTEIN CIAO1-RELATED"/>
    <property type="match status" value="1"/>
</dbReference>
<name>A0A8S1KHE0_9CILI</name>
<gene>
    <name evidence="2" type="ORF">PSON_ATCC_30995.1.T0080086</name>
</gene>
<keyword evidence="3" id="KW-1185">Reference proteome</keyword>
<evidence type="ECO:0000313" key="3">
    <source>
        <dbReference type="Proteomes" id="UP000692954"/>
    </source>
</evidence>
<protein>
    <recommendedName>
        <fullName evidence="4">WD40-repeat-containing domain</fullName>
    </recommendedName>
</protein>
<dbReference type="EMBL" id="CAJJDN010000008">
    <property type="protein sequence ID" value="CAD8054097.1"/>
    <property type="molecule type" value="Genomic_DNA"/>
</dbReference>
<proteinExistence type="predicted"/>
<dbReference type="Proteomes" id="UP000692954">
    <property type="component" value="Unassembled WGS sequence"/>
</dbReference>
<dbReference type="GO" id="GO:0016226">
    <property type="term" value="P:iron-sulfur cluster assembly"/>
    <property type="evidence" value="ECO:0007669"/>
    <property type="project" value="TreeGrafter"/>
</dbReference>
<evidence type="ECO:0008006" key="4">
    <source>
        <dbReference type="Google" id="ProtNLM"/>
    </source>
</evidence>
<dbReference type="PROSITE" id="PS50082">
    <property type="entry name" value="WD_REPEATS_2"/>
    <property type="match status" value="1"/>
</dbReference>
<feature type="repeat" description="WD" evidence="1">
    <location>
        <begin position="266"/>
        <end position="297"/>
    </location>
</feature>
<dbReference type="SMART" id="SM00320">
    <property type="entry name" value="WD40"/>
    <property type="match status" value="4"/>
</dbReference>
<dbReference type="AlphaFoldDB" id="A0A8S1KHE0"/>
<dbReference type="Pfam" id="PF00400">
    <property type="entry name" value="WD40"/>
    <property type="match status" value="1"/>
</dbReference>
<evidence type="ECO:0000256" key="1">
    <source>
        <dbReference type="PROSITE-ProRule" id="PRU00221"/>
    </source>
</evidence>
<dbReference type="PANTHER" id="PTHR19920">
    <property type="entry name" value="WD40 PROTEIN CIAO1"/>
    <property type="match status" value="1"/>
</dbReference>
<evidence type="ECO:0000313" key="2">
    <source>
        <dbReference type="EMBL" id="CAD8054097.1"/>
    </source>
</evidence>
<keyword evidence="1" id="KW-0853">WD repeat</keyword>
<comment type="caution">
    <text evidence="2">The sequence shown here is derived from an EMBL/GenBank/DDBJ whole genome shotgun (WGS) entry which is preliminary data.</text>
</comment>